<gene>
    <name evidence="1" type="ORF">NQF78_02650</name>
</gene>
<organism evidence="1 2">
    <name type="scientific">Pseudomonas monsensis</name>
    <dbReference type="NCBI Taxonomy" id="2745509"/>
    <lineage>
        <taxon>Bacteria</taxon>
        <taxon>Pseudomonadati</taxon>
        <taxon>Pseudomonadota</taxon>
        <taxon>Gammaproteobacteria</taxon>
        <taxon>Pseudomonadales</taxon>
        <taxon>Pseudomonadaceae</taxon>
        <taxon>Pseudomonas</taxon>
    </lineage>
</organism>
<name>A0ABT3YNY1_9PSED</name>
<evidence type="ECO:0000313" key="2">
    <source>
        <dbReference type="Proteomes" id="UP001207830"/>
    </source>
</evidence>
<dbReference type="Proteomes" id="UP001207830">
    <property type="component" value="Unassembled WGS sequence"/>
</dbReference>
<dbReference type="RefSeq" id="WP_267795277.1">
    <property type="nucleotide sequence ID" value="NZ_JANIGP010000001.1"/>
</dbReference>
<accession>A0ABT3YNY1</accession>
<reference evidence="1 2" key="1">
    <citation type="submission" date="2022-07" db="EMBL/GenBank/DDBJ databases">
        <title>Characterization of plant growth promoting rhizobacteria (PGPR) for use as bioinoculants in agriculture.</title>
        <authorList>
            <person name="Hassen A.I."/>
            <person name="Pierneef R."/>
        </authorList>
    </citation>
    <scope>NUCLEOTIDE SEQUENCE [LARGE SCALE GENOMIC DNA]</scope>
    <source>
        <strain evidence="1 2">SARCC-3054</strain>
    </source>
</reference>
<dbReference type="EMBL" id="JANIGP010000001">
    <property type="protein sequence ID" value="MCY0107193.1"/>
    <property type="molecule type" value="Genomic_DNA"/>
</dbReference>
<evidence type="ECO:0000313" key="1">
    <source>
        <dbReference type="EMBL" id="MCY0107193.1"/>
    </source>
</evidence>
<protein>
    <submittedName>
        <fullName evidence="1">Uncharacterized protein</fullName>
    </submittedName>
</protein>
<sequence length="101" mass="11412">MEAIAMIRLRLTSEYLAGPLFCPDPDRMGHVDIEDLPLSPELRAKINKWDGEYQATFNSDYPPDSGFTTAEAELRHIAEGKQLAKSIQQEIESGYMVEYCS</sequence>
<keyword evidence="2" id="KW-1185">Reference proteome</keyword>
<comment type="caution">
    <text evidence="1">The sequence shown here is derived from an EMBL/GenBank/DDBJ whole genome shotgun (WGS) entry which is preliminary data.</text>
</comment>
<proteinExistence type="predicted"/>